<evidence type="ECO:0000313" key="4">
    <source>
        <dbReference type="Proteomes" id="UP000663828"/>
    </source>
</evidence>
<keyword evidence="1" id="KW-1133">Transmembrane helix</keyword>
<dbReference type="EMBL" id="CAJNOJ010000034">
    <property type="protein sequence ID" value="CAF0907186.1"/>
    <property type="molecule type" value="Genomic_DNA"/>
</dbReference>
<keyword evidence="1" id="KW-0812">Transmembrane</keyword>
<name>A0A814R276_ADIRI</name>
<reference evidence="3" key="1">
    <citation type="submission" date="2021-02" db="EMBL/GenBank/DDBJ databases">
        <authorList>
            <person name="Nowell W R."/>
        </authorList>
    </citation>
    <scope>NUCLEOTIDE SEQUENCE</scope>
</reference>
<protein>
    <submittedName>
        <fullName evidence="3">Uncharacterized protein</fullName>
    </submittedName>
</protein>
<keyword evidence="1" id="KW-0472">Membrane</keyword>
<dbReference type="EMBL" id="CAJNOR010001357">
    <property type="protein sequence ID" value="CAF1128068.1"/>
    <property type="molecule type" value="Genomic_DNA"/>
</dbReference>
<feature type="transmembrane region" description="Helical" evidence="1">
    <location>
        <begin position="158"/>
        <end position="179"/>
    </location>
</feature>
<accession>A0A814R276</accession>
<gene>
    <name evidence="2" type="ORF">EDS130_LOCUS10080</name>
    <name evidence="3" type="ORF">XAT740_LOCUS19750</name>
</gene>
<feature type="transmembrane region" description="Helical" evidence="1">
    <location>
        <begin position="21"/>
        <end position="42"/>
    </location>
</feature>
<keyword evidence="4" id="KW-1185">Reference proteome</keyword>
<feature type="transmembrane region" description="Helical" evidence="1">
    <location>
        <begin position="127"/>
        <end position="146"/>
    </location>
</feature>
<dbReference type="Proteomes" id="UP000663828">
    <property type="component" value="Unassembled WGS sequence"/>
</dbReference>
<dbReference type="AlphaFoldDB" id="A0A814R276"/>
<evidence type="ECO:0000313" key="3">
    <source>
        <dbReference type="EMBL" id="CAF1128068.1"/>
    </source>
</evidence>
<comment type="caution">
    <text evidence="3">The sequence shown here is derived from an EMBL/GenBank/DDBJ whole genome shotgun (WGS) entry which is preliminary data.</text>
</comment>
<feature type="transmembrane region" description="Helical" evidence="1">
    <location>
        <begin position="84"/>
        <end position="106"/>
    </location>
</feature>
<proteinExistence type="predicted"/>
<evidence type="ECO:0000313" key="2">
    <source>
        <dbReference type="EMBL" id="CAF0907186.1"/>
    </source>
</evidence>
<sequence>MYAPRARFERILIVSPIKVAIIFLTSLHCLFLFIAFLTSFWIETKQGHYGPLFSCEKHFHRTKQIITSMTMECHRTGFRPDIRIFSISLIVLLLVLSFLLSFVSIITAKLSLTRNSFSNRHRYWKCTILLLLFSTIIDSFILVFLPLSYRDQVYHFRWAYGVHCGMTLFIAVSLITSILSSNIDDVRYIEAIDESAVEK</sequence>
<evidence type="ECO:0000256" key="1">
    <source>
        <dbReference type="SAM" id="Phobius"/>
    </source>
</evidence>
<organism evidence="3 4">
    <name type="scientific">Adineta ricciae</name>
    <name type="common">Rotifer</name>
    <dbReference type="NCBI Taxonomy" id="249248"/>
    <lineage>
        <taxon>Eukaryota</taxon>
        <taxon>Metazoa</taxon>
        <taxon>Spiralia</taxon>
        <taxon>Gnathifera</taxon>
        <taxon>Rotifera</taxon>
        <taxon>Eurotatoria</taxon>
        <taxon>Bdelloidea</taxon>
        <taxon>Adinetida</taxon>
        <taxon>Adinetidae</taxon>
        <taxon>Adineta</taxon>
    </lineage>
</organism>
<dbReference type="OrthoDB" id="10016327at2759"/>
<dbReference type="Proteomes" id="UP000663852">
    <property type="component" value="Unassembled WGS sequence"/>
</dbReference>